<dbReference type="GO" id="GO:0008757">
    <property type="term" value="F:S-adenosylmethionine-dependent methyltransferase activity"/>
    <property type="evidence" value="ECO:0007669"/>
    <property type="project" value="InterPro"/>
</dbReference>
<dbReference type="PANTHER" id="PTHR45036">
    <property type="entry name" value="METHYLTRANSFERASE LIKE 7B"/>
    <property type="match status" value="1"/>
</dbReference>
<dbReference type="PANTHER" id="PTHR45036:SF1">
    <property type="entry name" value="METHYLTRANSFERASE LIKE 7A"/>
    <property type="match status" value="1"/>
</dbReference>
<dbReference type="InterPro" id="IPR029063">
    <property type="entry name" value="SAM-dependent_MTases_sf"/>
</dbReference>
<dbReference type="GO" id="GO:0032259">
    <property type="term" value="P:methylation"/>
    <property type="evidence" value="ECO:0007669"/>
    <property type="project" value="UniProtKB-KW"/>
</dbReference>
<dbReference type="eggNOG" id="COG2227">
    <property type="taxonomic scope" value="Bacteria"/>
</dbReference>
<dbReference type="CDD" id="cd02440">
    <property type="entry name" value="AdoMet_MTases"/>
    <property type="match status" value="1"/>
</dbReference>
<reference evidence="2 3" key="1">
    <citation type="journal article" date="2011" name="J. Bacteriol.">
        <title>Complete genome sequence and updated annotation of Desulfovibrio alaskensis G20.</title>
        <authorList>
            <person name="Hauser L.J."/>
            <person name="Land M.L."/>
            <person name="Brown S.D."/>
            <person name="Larimer F."/>
            <person name="Keller K.L."/>
            <person name="Rapp-Giles B.J."/>
            <person name="Price M.N."/>
            <person name="Lin M."/>
            <person name="Bruce D.C."/>
            <person name="Detter J.C."/>
            <person name="Tapia R."/>
            <person name="Han C.S."/>
            <person name="Goodwin L.A."/>
            <person name="Cheng J.F."/>
            <person name="Pitluck S."/>
            <person name="Copeland A."/>
            <person name="Lucas S."/>
            <person name="Nolan M."/>
            <person name="Lapidus A.L."/>
            <person name="Palumbo A.V."/>
            <person name="Wall J.D."/>
        </authorList>
    </citation>
    <scope>NUCLEOTIDE SEQUENCE [LARGE SCALE GENOMIC DNA]</scope>
    <source>
        <strain evidence="3">ATCC BAA 1058 / DSM 17464 / G20</strain>
    </source>
</reference>
<dbReference type="Pfam" id="PF08241">
    <property type="entry name" value="Methyltransf_11"/>
    <property type="match status" value="1"/>
</dbReference>
<dbReference type="InterPro" id="IPR013216">
    <property type="entry name" value="Methyltransf_11"/>
</dbReference>
<feature type="domain" description="Methyltransferase type 11" evidence="1">
    <location>
        <begin position="64"/>
        <end position="161"/>
    </location>
</feature>
<keyword evidence="2" id="KW-0489">Methyltransferase</keyword>
<proteinExistence type="predicted"/>
<dbReference type="EMBL" id="CP000112">
    <property type="protein sequence ID" value="ABB39675.1"/>
    <property type="molecule type" value="Genomic_DNA"/>
</dbReference>
<protein>
    <submittedName>
        <fullName evidence="2">Methyltransferase type 11</fullName>
    </submittedName>
</protein>
<dbReference type="STRING" id="207559.Dde_2880"/>
<name>Q30XC1_OLEA2</name>
<evidence type="ECO:0000259" key="1">
    <source>
        <dbReference type="Pfam" id="PF08241"/>
    </source>
</evidence>
<dbReference type="SUPFAM" id="SSF53335">
    <property type="entry name" value="S-adenosyl-L-methionine-dependent methyltransferases"/>
    <property type="match status" value="1"/>
</dbReference>
<sequence length="273" mass="30430">MQCGDRQMTWEEAVSWLRIQPDKTELVSACYFDDPLEAAAQRFYNSLEWQAVRALLPNKPGAVLDVGAGRGIASYALSVDGWDVTALEPDASALVGAGAIATLSKLTPKPINIVQDWGETLPFEDACFDVVHARQVLHHAKDLNQFCKELIRVLRPGGMLIATREHVVDNPEGLRAFLDTHPLHSLYGGENAFTLQEYLDALASGLAPVIALSPWETPVNYFPAKYPDVRKAASRKIFWPFPALLPDWVVRRVSRRLSDPGRLYTFIGYRSQL</sequence>
<organism evidence="2 3">
    <name type="scientific">Oleidesulfovibrio alaskensis (strain ATCC BAA-1058 / DSM 17464 / G20)</name>
    <name type="common">Desulfovibrio alaskensis</name>
    <dbReference type="NCBI Taxonomy" id="207559"/>
    <lineage>
        <taxon>Bacteria</taxon>
        <taxon>Pseudomonadati</taxon>
        <taxon>Thermodesulfobacteriota</taxon>
        <taxon>Desulfovibrionia</taxon>
        <taxon>Desulfovibrionales</taxon>
        <taxon>Desulfovibrionaceae</taxon>
        <taxon>Oleidesulfovibrio</taxon>
    </lineage>
</organism>
<dbReference type="Proteomes" id="UP000002710">
    <property type="component" value="Chromosome"/>
</dbReference>
<dbReference type="KEGG" id="dde:Dde_2880"/>
<dbReference type="AlphaFoldDB" id="Q30XC1"/>
<keyword evidence="2" id="KW-0808">Transferase</keyword>
<evidence type="ECO:0000313" key="2">
    <source>
        <dbReference type="EMBL" id="ABB39675.1"/>
    </source>
</evidence>
<gene>
    <name evidence="2" type="ordered locus">Dde_2880</name>
</gene>
<dbReference type="InterPro" id="IPR052356">
    <property type="entry name" value="Thiol_S-MT"/>
</dbReference>
<keyword evidence="3" id="KW-1185">Reference proteome</keyword>
<dbReference type="Gene3D" id="3.40.50.150">
    <property type="entry name" value="Vaccinia Virus protein VP39"/>
    <property type="match status" value="1"/>
</dbReference>
<dbReference type="HOGENOM" id="CLU_978841_0_0_7"/>
<accession>Q30XC1</accession>
<evidence type="ECO:0000313" key="3">
    <source>
        <dbReference type="Proteomes" id="UP000002710"/>
    </source>
</evidence>